<organism evidence="3 4">
    <name type="scientific">Keguizhuia sedimenti</name>
    <dbReference type="NCBI Taxonomy" id="3064264"/>
    <lineage>
        <taxon>Bacteria</taxon>
        <taxon>Pseudomonadati</taxon>
        <taxon>Pseudomonadota</taxon>
        <taxon>Betaproteobacteria</taxon>
        <taxon>Burkholderiales</taxon>
        <taxon>Oxalobacteraceae</taxon>
        <taxon>Keguizhuia</taxon>
    </lineage>
</organism>
<dbReference type="PANTHER" id="PTHR31964:SF113">
    <property type="entry name" value="USPA DOMAIN-CONTAINING PROTEIN"/>
    <property type="match status" value="1"/>
</dbReference>
<evidence type="ECO:0000259" key="2">
    <source>
        <dbReference type="Pfam" id="PF00582"/>
    </source>
</evidence>
<comment type="similarity">
    <text evidence="1">Belongs to the universal stress protein A family.</text>
</comment>
<dbReference type="CDD" id="cd23659">
    <property type="entry name" value="USP_At3g01520-like"/>
    <property type="match status" value="1"/>
</dbReference>
<dbReference type="InterPro" id="IPR006016">
    <property type="entry name" value="UspA"/>
</dbReference>
<dbReference type="Proteomes" id="UP001225596">
    <property type="component" value="Unassembled WGS sequence"/>
</dbReference>
<protein>
    <submittedName>
        <fullName evidence="3">Universal stress protein</fullName>
    </submittedName>
</protein>
<comment type="caution">
    <text evidence="3">The sequence shown here is derived from an EMBL/GenBank/DDBJ whole genome shotgun (WGS) entry which is preliminary data.</text>
</comment>
<evidence type="ECO:0000313" key="4">
    <source>
        <dbReference type="Proteomes" id="UP001225596"/>
    </source>
</evidence>
<evidence type="ECO:0000313" key="3">
    <source>
        <dbReference type="EMBL" id="MDQ9172333.1"/>
    </source>
</evidence>
<dbReference type="InterPro" id="IPR014729">
    <property type="entry name" value="Rossmann-like_a/b/a_fold"/>
</dbReference>
<reference evidence="3 4" key="1">
    <citation type="submission" date="2023-08" db="EMBL/GenBank/DDBJ databases">
        <title>Oxalobacteraceae gen .nov., isolated from river sludge outside the plant.</title>
        <authorList>
            <person name="Zhao S.Y."/>
        </authorList>
    </citation>
    <scope>NUCLEOTIDE SEQUENCE [LARGE SCALE GENOMIC DNA]</scope>
    <source>
        <strain evidence="3 4">R-40</strain>
    </source>
</reference>
<dbReference type="Gene3D" id="3.40.50.620">
    <property type="entry name" value="HUPs"/>
    <property type="match status" value="1"/>
</dbReference>
<feature type="domain" description="UspA" evidence="2">
    <location>
        <begin position="2"/>
        <end position="146"/>
    </location>
</feature>
<name>A0ABU1BTJ0_9BURK</name>
<dbReference type="SUPFAM" id="SSF52402">
    <property type="entry name" value="Adenine nucleotide alpha hydrolases-like"/>
    <property type="match status" value="1"/>
</dbReference>
<dbReference type="PANTHER" id="PTHR31964">
    <property type="entry name" value="ADENINE NUCLEOTIDE ALPHA HYDROLASES-LIKE SUPERFAMILY PROTEIN"/>
    <property type="match status" value="1"/>
</dbReference>
<dbReference type="EMBL" id="JAUYVH010000021">
    <property type="protein sequence ID" value="MDQ9172333.1"/>
    <property type="molecule type" value="Genomic_DNA"/>
</dbReference>
<gene>
    <name evidence="3" type="ORF">Q8A64_18155</name>
</gene>
<dbReference type="Pfam" id="PF00582">
    <property type="entry name" value="Usp"/>
    <property type="match status" value="1"/>
</dbReference>
<proteinExistence type="inferred from homology"/>
<dbReference type="PRINTS" id="PR01438">
    <property type="entry name" value="UNVRSLSTRESS"/>
</dbReference>
<evidence type="ECO:0000256" key="1">
    <source>
        <dbReference type="ARBA" id="ARBA00008791"/>
    </source>
</evidence>
<dbReference type="RefSeq" id="WP_338438369.1">
    <property type="nucleotide sequence ID" value="NZ_JAUYVH010000021.1"/>
</dbReference>
<dbReference type="InterPro" id="IPR006015">
    <property type="entry name" value="Universal_stress_UspA"/>
</dbReference>
<accession>A0ABU1BTJ0</accession>
<keyword evidence="4" id="KW-1185">Reference proteome</keyword>
<sequence>MKIIVAIDGSSCSVKAVEYLAKHLNWFQGSPELTLVHVHHPIPGGVAVSRARAIAGDAVVDEHYREESKAQMAAAEKVLTEQNIPFRSEYVVSSDIAREIDHHARKVGADMIVMGSHGHGALANVVMGSVATKVLAMAHCPVLIIR</sequence>